<dbReference type="AlphaFoldDB" id="A0AAD7XUY9"/>
<feature type="compositionally biased region" description="Polar residues" evidence="1">
    <location>
        <begin position="112"/>
        <end position="128"/>
    </location>
</feature>
<proteinExistence type="predicted"/>
<dbReference type="SUPFAM" id="SSF46934">
    <property type="entry name" value="UBA-like"/>
    <property type="match status" value="1"/>
</dbReference>
<dbReference type="Pfam" id="PF02845">
    <property type="entry name" value="CUE"/>
    <property type="match status" value="1"/>
</dbReference>
<dbReference type="InterPro" id="IPR009060">
    <property type="entry name" value="UBA-like_sf"/>
</dbReference>
<feature type="region of interest" description="Disordered" evidence="1">
    <location>
        <begin position="48"/>
        <end position="139"/>
    </location>
</feature>
<keyword evidence="4" id="KW-1185">Reference proteome</keyword>
<dbReference type="InterPro" id="IPR003892">
    <property type="entry name" value="CUE"/>
</dbReference>
<dbReference type="GeneID" id="83216361"/>
<dbReference type="PROSITE" id="PS51140">
    <property type="entry name" value="CUE"/>
    <property type="match status" value="1"/>
</dbReference>
<name>A0AAD7XUY9_9FUNG</name>
<evidence type="ECO:0000313" key="3">
    <source>
        <dbReference type="EMBL" id="KAJ8655460.1"/>
    </source>
</evidence>
<feature type="region of interest" description="Disordered" evidence="1">
    <location>
        <begin position="190"/>
        <end position="308"/>
    </location>
</feature>
<evidence type="ECO:0000256" key="1">
    <source>
        <dbReference type="SAM" id="MobiDB-lite"/>
    </source>
</evidence>
<feature type="compositionally biased region" description="Low complexity" evidence="1">
    <location>
        <begin position="237"/>
        <end position="253"/>
    </location>
</feature>
<feature type="domain" description="CUE" evidence="2">
    <location>
        <begin position="5"/>
        <end position="48"/>
    </location>
</feature>
<evidence type="ECO:0000313" key="4">
    <source>
        <dbReference type="Proteomes" id="UP001234581"/>
    </source>
</evidence>
<evidence type="ECO:0000259" key="2">
    <source>
        <dbReference type="PROSITE" id="PS51140"/>
    </source>
</evidence>
<sequence length="308" mass="33967">MSNPFEAPKADTLADAFPNVDPAIIDDILASANDNLEEAFDMMLKLSDPTAQTSTDQTPPLAAQPRPPLPERRRPPQPTRTVSDNTNPFLNGTGGGTTRARQDLAQWRQELASRSKQRQAQRPNMRTASSSSSSFSSTIPQDWTAYHYDRNRIRDFVQVGTASVRKAASFYNQVMTDNHQYMRNAGNASTAWAHNARRQHSPSSSSSLSLPSSSRISPPRSISNPSSVERQLPATPPTTTTTTTTTTNSRTNRPLPPTPATNAIDSDNPFSMQEELPPPSYEAHHRDTYVDPRDIDRVLGAQPQRTNT</sequence>
<feature type="compositionally biased region" description="Polar residues" evidence="1">
    <location>
        <begin position="81"/>
        <end position="90"/>
    </location>
</feature>
<dbReference type="Gene3D" id="1.10.8.10">
    <property type="entry name" value="DNA helicase RuvA subunit, C-terminal domain"/>
    <property type="match status" value="1"/>
</dbReference>
<gene>
    <name evidence="3" type="ORF">O0I10_008954</name>
</gene>
<protein>
    <recommendedName>
        <fullName evidence="2">CUE domain-containing protein</fullName>
    </recommendedName>
</protein>
<feature type="compositionally biased region" description="Low complexity" evidence="1">
    <location>
        <begin position="201"/>
        <end position="227"/>
    </location>
</feature>
<dbReference type="Proteomes" id="UP001234581">
    <property type="component" value="Unassembled WGS sequence"/>
</dbReference>
<dbReference type="GO" id="GO:0043130">
    <property type="term" value="F:ubiquitin binding"/>
    <property type="evidence" value="ECO:0007669"/>
    <property type="project" value="InterPro"/>
</dbReference>
<comment type="caution">
    <text evidence="3">The sequence shown here is derived from an EMBL/GenBank/DDBJ whole genome shotgun (WGS) entry which is preliminary data.</text>
</comment>
<organism evidence="3 4">
    <name type="scientific">Lichtheimia ornata</name>
    <dbReference type="NCBI Taxonomy" id="688661"/>
    <lineage>
        <taxon>Eukaryota</taxon>
        <taxon>Fungi</taxon>
        <taxon>Fungi incertae sedis</taxon>
        <taxon>Mucoromycota</taxon>
        <taxon>Mucoromycotina</taxon>
        <taxon>Mucoromycetes</taxon>
        <taxon>Mucorales</taxon>
        <taxon>Lichtheimiaceae</taxon>
        <taxon>Lichtheimia</taxon>
    </lineage>
</organism>
<feature type="compositionally biased region" description="Polar residues" evidence="1">
    <location>
        <begin position="260"/>
        <end position="271"/>
    </location>
</feature>
<dbReference type="EMBL" id="JARTCD010000049">
    <property type="protein sequence ID" value="KAJ8655460.1"/>
    <property type="molecule type" value="Genomic_DNA"/>
</dbReference>
<feature type="compositionally biased region" description="Basic and acidic residues" evidence="1">
    <location>
        <begin position="282"/>
        <end position="297"/>
    </location>
</feature>
<dbReference type="RefSeq" id="XP_058340373.1">
    <property type="nucleotide sequence ID" value="XM_058488953.1"/>
</dbReference>
<accession>A0AAD7XUY9</accession>
<reference evidence="3 4" key="1">
    <citation type="submission" date="2023-03" db="EMBL/GenBank/DDBJ databases">
        <title>Genome sequence of Lichtheimia ornata CBS 291.66.</title>
        <authorList>
            <person name="Mohabir J.T."/>
            <person name="Shea T.P."/>
            <person name="Kurbessoian T."/>
            <person name="Berby B."/>
            <person name="Fontaine J."/>
            <person name="Livny J."/>
            <person name="Gnirke A."/>
            <person name="Stajich J.E."/>
            <person name="Cuomo C.A."/>
        </authorList>
    </citation>
    <scope>NUCLEOTIDE SEQUENCE [LARGE SCALE GENOMIC DNA]</scope>
    <source>
        <strain evidence="3">CBS 291.66</strain>
    </source>
</reference>